<reference evidence="1" key="1">
    <citation type="submission" date="2014-11" db="EMBL/GenBank/DDBJ databases">
        <authorList>
            <person name="Amaro Gonzalez C."/>
        </authorList>
    </citation>
    <scope>NUCLEOTIDE SEQUENCE</scope>
</reference>
<name>A0A0E9SPT8_ANGAN</name>
<dbReference type="EMBL" id="GBXM01065213">
    <property type="protein sequence ID" value="JAH43364.1"/>
    <property type="molecule type" value="Transcribed_RNA"/>
</dbReference>
<protein>
    <recommendedName>
        <fullName evidence="2">TNFR-Cys domain-containing protein</fullName>
    </recommendedName>
</protein>
<dbReference type="SMART" id="SM01411">
    <property type="entry name" value="Ephrin_rec_like"/>
    <property type="match status" value="1"/>
</dbReference>
<reference evidence="1" key="2">
    <citation type="journal article" date="2015" name="Fish Shellfish Immunol.">
        <title>Early steps in the European eel (Anguilla anguilla)-Vibrio vulnificus interaction in the gills: Role of the RtxA13 toxin.</title>
        <authorList>
            <person name="Callol A."/>
            <person name="Pajuelo D."/>
            <person name="Ebbesson L."/>
            <person name="Teles M."/>
            <person name="MacKenzie S."/>
            <person name="Amaro C."/>
        </authorList>
    </citation>
    <scope>NUCLEOTIDE SEQUENCE</scope>
</reference>
<organism evidence="1">
    <name type="scientific">Anguilla anguilla</name>
    <name type="common">European freshwater eel</name>
    <name type="synonym">Muraena anguilla</name>
    <dbReference type="NCBI Taxonomy" id="7936"/>
    <lineage>
        <taxon>Eukaryota</taxon>
        <taxon>Metazoa</taxon>
        <taxon>Chordata</taxon>
        <taxon>Craniata</taxon>
        <taxon>Vertebrata</taxon>
        <taxon>Euteleostomi</taxon>
        <taxon>Actinopterygii</taxon>
        <taxon>Neopterygii</taxon>
        <taxon>Teleostei</taxon>
        <taxon>Anguilliformes</taxon>
        <taxon>Anguillidae</taxon>
        <taxon>Anguilla</taxon>
    </lineage>
</organism>
<evidence type="ECO:0000313" key="1">
    <source>
        <dbReference type="EMBL" id="JAH43364.1"/>
    </source>
</evidence>
<dbReference type="PANTHER" id="PTHR47236">
    <property type="entry name" value="GENE, 32742-RELATED-RELATED"/>
    <property type="match status" value="1"/>
</dbReference>
<dbReference type="PANTHER" id="PTHR47236:SF4">
    <property type="entry name" value="GENE 9195-RELATED"/>
    <property type="match status" value="1"/>
</dbReference>
<dbReference type="AlphaFoldDB" id="A0A0E9SPT8"/>
<evidence type="ECO:0008006" key="2">
    <source>
        <dbReference type="Google" id="ProtNLM"/>
    </source>
</evidence>
<sequence>MPSGACSRGYYCPGGQDTPRPDGLACSPGHFCPEGSHNETGCPSGWYQQHWTRYDCEVCPRGAFCRAYGKHRGRMMTGLAMTQNLNNPIKRGNLILKLKTEVTATIQSKDSFPDSIFVY</sequence>
<accession>A0A0E9SPT8</accession>
<proteinExistence type="predicted"/>